<evidence type="ECO:0000313" key="2">
    <source>
        <dbReference type="EMBL" id="MDO5975136.1"/>
    </source>
</evidence>
<dbReference type="Gene3D" id="3.60.15.10">
    <property type="entry name" value="Ribonuclease Z/Hydroxyacylglutathione hydrolase-like"/>
    <property type="match status" value="1"/>
</dbReference>
<proteinExistence type="predicted"/>
<dbReference type="InterPro" id="IPR036866">
    <property type="entry name" value="RibonucZ/Hydroxyglut_hydro"/>
</dbReference>
<evidence type="ECO:0000259" key="1">
    <source>
        <dbReference type="Pfam" id="PF00753"/>
    </source>
</evidence>
<accession>A0ABT8WPQ9</accession>
<dbReference type="RefSeq" id="WP_303302303.1">
    <property type="nucleotide sequence ID" value="NZ_BAABDA010000035.1"/>
</dbReference>
<dbReference type="EMBL" id="JAUOEL010000004">
    <property type="protein sequence ID" value="MDO5975136.1"/>
    <property type="molecule type" value="Genomic_DNA"/>
</dbReference>
<dbReference type="Pfam" id="PF00753">
    <property type="entry name" value="Lactamase_B"/>
    <property type="match status" value="1"/>
</dbReference>
<sequence length="432" mass="48850">MSYIKELFAATNEAIIYKTKPRVRYKGSKVNKILLGTWVGVTEIKGDYYKVVTAGPDGWIHKDDVNEKSGLKVYYVDVKQGDGSFIEAGNKKIIIDGGPNSNLKRFLGWKYKFLFKAGHKVHIDYLIISHFDDDHFKGLVSLINDPNYTFGKIYHNGIARFYTADDIRKGKIRPEIYNEDLGTVKEVDGIEMLTTTFSSIADIKKLQEIGGLKYRFSKFCDAVIKAKENHKLNSVKWLLEGDEINLGNLEGVQVKLECLGPVPTIKGNKKYFKWFEDSSHTRNGHSVVIKLHFGDRTMLFGGDLNSASENHLMDYFGSNNPFLVDVAKQCHHGSGDFEVNFMKKMKPYATVISSGDNENYAHPRADAVGCAGRYSRGIRPKVFSTELARSQNSKNEILYGLINLRSDGNKIFMSQMKEAKKGADIWDSYEIL</sequence>
<dbReference type="PANTHER" id="PTHR30619:SF1">
    <property type="entry name" value="RECOMBINATION PROTEIN 2"/>
    <property type="match status" value="1"/>
</dbReference>
<organism evidence="2 3">
    <name type="scientific">Flavivirga jejuensis</name>
    <dbReference type="NCBI Taxonomy" id="870487"/>
    <lineage>
        <taxon>Bacteria</taxon>
        <taxon>Pseudomonadati</taxon>
        <taxon>Bacteroidota</taxon>
        <taxon>Flavobacteriia</taxon>
        <taxon>Flavobacteriales</taxon>
        <taxon>Flavobacteriaceae</taxon>
        <taxon>Flavivirga</taxon>
    </lineage>
</organism>
<dbReference type="Proteomes" id="UP001176806">
    <property type="component" value="Unassembled WGS sequence"/>
</dbReference>
<evidence type="ECO:0000313" key="3">
    <source>
        <dbReference type="Proteomes" id="UP001176806"/>
    </source>
</evidence>
<feature type="domain" description="Metallo-beta-lactamase" evidence="1">
    <location>
        <begin position="79"/>
        <end position="172"/>
    </location>
</feature>
<keyword evidence="3" id="KW-1185">Reference proteome</keyword>
<gene>
    <name evidence="2" type="ORF">Q4Q40_13135</name>
</gene>
<dbReference type="InterPro" id="IPR001279">
    <property type="entry name" value="Metallo-B-lactamas"/>
</dbReference>
<protein>
    <submittedName>
        <fullName evidence="2">MBL fold metallo-hydrolase</fullName>
    </submittedName>
</protein>
<name>A0ABT8WPQ9_9FLAO</name>
<dbReference type="SUPFAM" id="SSF56281">
    <property type="entry name" value="Metallo-hydrolase/oxidoreductase"/>
    <property type="match status" value="1"/>
</dbReference>
<reference evidence="2" key="1">
    <citation type="submission" date="2023-07" db="EMBL/GenBank/DDBJ databases">
        <title>Two novel species in the genus Flavivirga.</title>
        <authorList>
            <person name="Kwon K."/>
        </authorList>
    </citation>
    <scope>NUCLEOTIDE SEQUENCE</scope>
    <source>
        <strain evidence="2">KACC 14158</strain>
    </source>
</reference>
<dbReference type="PANTHER" id="PTHR30619">
    <property type="entry name" value="DNA INTERNALIZATION/COMPETENCE PROTEIN COMEC/REC2"/>
    <property type="match status" value="1"/>
</dbReference>
<dbReference type="InterPro" id="IPR052159">
    <property type="entry name" value="Competence_DNA_uptake"/>
</dbReference>
<comment type="caution">
    <text evidence="2">The sequence shown here is derived from an EMBL/GenBank/DDBJ whole genome shotgun (WGS) entry which is preliminary data.</text>
</comment>